<dbReference type="AlphaFoldDB" id="A0A0D2C534"/>
<proteinExistence type="predicted"/>
<feature type="region of interest" description="Disordered" evidence="1">
    <location>
        <begin position="1"/>
        <end position="41"/>
    </location>
</feature>
<keyword evidence="3" id="KW-1185">Reference proteome</keyword>
<dbReference type="OrthoDB" id="421075at2759"/>
<dbReference type="EMBL" id="KN847044">
    <property type="protein sequence ID" value="KIW25545.1"/>
    <property type="molecule type" value="Genomic_DNA"/>
</dbReference>
<name>A0A0D2C534_9EURO</name>
<dbReference type="RefSeq" id="XP_016245761.1">
    <property type="nucleotide sequence ID" value="XM_016395905.1"/>
</dbReference>
<reference evidence="2 3" key="1">
    <citation type="submission" date="2015-01" db="EMBL/GenBank/DDBJ databases">
        <title>The Genome Sequence of Cladophialophora immunda CBS83496.</title>
        <authorList>
            <consortium name="The Broad Institute Genomics Platform"/>
            <person name="Cuomo C."/>
            <person name="de Hoog S."/>
            <person name="Gorbushina A."/>
            <person name="Stielow B."/>
            <person name="Teixiera M."/>
            <person name="Abouelleil A."/>
            <person name="Chapman S.B."/>
            <person name="Priest M."/>
            <person name="Young S.K."/>
            <person name="Wortman J."/>
            <person name="Nusbaum C."/>
            <person name="Birren B."/>
        </authorList>
    </citation>
    <scope>NUCLEOTIDE SEQUENCE [LARGE SCALE GENOMIC DNA]</scope>
    <source>
        <strain evidence="2 3">CBS 83496</strain>
    </source>
</reference>
<sequence>MATPSDNDNEVDEEVPPNMDEDLEGGYGDIGIDDETAYSGTVTDDMDDMDDIDKASSEVSTVLLGDQQASSSQACSTWLQCQSHLHLHLQLFQPQITRRHNASKEFPHHAAGDDKVDLGFLTAATDSPTPTDKADKYLVAAILAQKRIVYTSSSDQLAQAVSWYNLG</sequence>
<dbReference type="VEuPathDB" id="FungiDB:PV07_08711"/>
<protein>
    <submittedName>
        <fullName evidence="2">Uncharacterized protein</fullName>
    </submittedName>
</protein>
<dbReference type="Proteomes" id="UP000054466">
    <property type="component" value="Unassembled WGS sequence"/>
</dbReference>
<accession>A0A0D2C534</accession>
<evidence type="ECO:0000256" key="1">
    <source>
        <dbReference type="SAM" id="MobiDB-lite"/>
    </source>
</evidence>
<feature type="compositionally biased region" description="Acidic residues" evidence="1">
    <location>
        <begin position="7"/>
        <end position="24"/>
    </location>
</feature>
<evidence type="ECO:0000313" key="3">
    <source>
        <dbReference type="Proteomes" id="UP000054466"/>
    </source>
</evidence>
<organism evidence="2 3">
    <name type="scientific">Cladophialophora immunda</name>
    <dbReference type="NCBI Taxonomy" id="569365"/>
    <lineage>
        <taxon>Eukaryota</taxon>
        <taxon>Fungi</taxon>
        <taxon>Dikarya</taxon>
        <taxon>Ascomycota</taxon>
        <taxon>Pezizomycotina</taxon>
        <taxon>Eurotiomycetes</taxon>
        <taxon>Chaetothyriomycetidae</taxon>
        <taxon>Chaetothyriales</taxon>
        <taxon>Herpotrichiellaceae</taxon>
        <taxon>Cladophialophora</taxon>
    </lineage>
</organism>
<dbReference type="GeneID" id="27347905"/>
<dbReference type="HOGENOM" id="CLU_1594349_0_0_1"/>
<evidence type="ECO:0000313" key="2">
    <source>
        <dbReference type="EMBL" id="KIW25545.1"/>
    </source>
</evidence>
<gene>
    <name evidence="2" type="ORF">PV07_08711</name>
</gene>